<evidence type="ECO:0000313" key="3">
    <source>
        <dbReference type="EMBL" id="MFC0388354.1"/>
    </source>
</evidence>
<organism evidence="3 4">
    <name type="scientific">Muricoccus vinaceus</name>
    <dbReference type="NCBI Taxonomy" id="424704"/>
    <lineage>
        <taxon>Bacteria</taxon>
        <taxon>Pseudomonadati</taxon>
        <taxon>Pseudomonadota</taxon>
        <taxon>Alphaproteobacteria</taxon>
        <taxon>Acetobacterales</taxon>
        <taxon>Roseomonadaceae</taxon>
        <taxon>Muricoccus</taxon>
    </lineage>
</organism>
<dbReference type="SUPFAM" id="SSF52833">
    <property type="entry name" value="Thioredoxin-like"/>
    <property type="match status" value="1"/>
</dbReference>
<name>A0ABV6IXL4_9PROT</name>
<dbReference type="Proteomes" id="UP001589789">
    <property type="component" value="Unassembled WGS sequence"/>
</dbReference>
<comment type="caution">
    <text evidence="3">The sequence shown here is derived from an EMBL/GenBank/DDBJ whole genome shotgun (WGS) entry which is preliminary data.</text>
</comment>
<sequence length="209" mass="21347">MNPISRRRALVLLGAASALAAAPPALAHEGHAAPAVPLPPAAGATDRLRGPLPDARVVDASQRRRRLVSEVIGRRVVAIDFVLTDCSTVCSIISAGMAGAQSLLGPRLAGEAGLLSLALDPIGGTPEELARYARRFGAGPGWDFVNLPPASLDLVLRRLGGPAAGNADHAPMVVVLDPLRGELRRLPGMPGAEAIAAAVEAALAARTQA</sequence>
<keyword evidence="2" id="KW-0732">Signal</keyword>
<dbReference type="Pfam" id="PF02630">
    <property type="entry name" value="SCO1-SenC"/>
    <property type="match status" value="1"/>
</dbReference>
<reference evidence="3 4" key="1">
    <citation type="submission" date="2024-09" db="EMBL/GenBank/DDBJ databases">
        <authorList>
            <person name="Sun Q."/>
            <person name="Mori K."/>
        </authorList>
    </citation>
    <scope>NUCLEOTIDE SEQUENCE [LARGE SCALE GENOMIC DNA]</scope>
    <source>
        <strain evidence="3 4">CCM 7468</strain>
    </source>
</reference>
<dbReference type="InterPro" id="IPR036249">
    <property type="entry name" value="Thioredoxin-like_sf"/>
</dbReference>
<keyword evidence="4" id="KW-1185">Reference proteome</keyword>
<proteinExistence type="inferred from homology"/>
<comment type="similarity">
    <text evidence="1">Belongs to the SCO1/2 family.</text>
</comment>
<evidence type="ECO:0000313" key="4">
    <source>
        <dbReference type="Proteomes" id="UP001589789"/>
    </source>
</evidence>
<dbReference type="Gene3D" id="3.40.30.10">
    <property type="entry name" value="Glutaredoxin"/>
    <property type="match status" value="1"/>
</dbReference>
<accession>A0ABV6IXL4</accession>
<feature type="signal peptide" evidence="2">
    <location>
        <begin position="1"/>
        <end position="27"/>
    </location>
</feature>
<dbReference type="RefSeq" id="WP_377054676.1">
    <property type="nucleotide sequence ID" value="NZ_JBHLVZ010000083.1"/>
</dbReference>
<dbReference type="EMBL" id="JBHLVZ010000083">
    <property type="protein sequence ID" value="MFC0388354.1"/>
    <property type="molecule type" value="Genomic_DNA"/>
</dbReference>
<dbReference type="InterPro" id="IPR003782">
    <property type="entry name" value="SCO1/SenC"/>
</dbReference>
<evidence type="ECO:0000256" key="1">
    <source>
        <dbReference type="ARBA" id="ARBA00010996"/>
    </source>
</evidence>
<dbReference type="CDD" id="cd02968">
    <property type="entry name" value="SCO"/>
    <property type="match status" value="1"/>
</dbReference>
<protein>
    <submittedName>
        <fullName evidence="3">SCO family protein</fullName>
    </submittedName>
</protein>
<evidence type="ECO:0000256" key="2">
    <source>
        <dbReference type="SAM" id="SignalP"/>
    </source>
</evidence>
<gene>
    <name evidence="3" type="ORF">ACFFIC_22840</name>
</gene>
<dbReference type="PROSITE" id="PS51318">
    <property type="entry name" value="TAT"/>
    <property type="match status" value="1"/>
</dbReference>
<dbReference type="InterPro" id="IPR006311">
    <property type="entry name" value="TAT_signal"/>
</dbReference>
<feature type="chain" id="PRO_5045336811" evidence="2">
    <location>
        <begin position="28"/>
        <end position="209"/>
    </location>
</feature>